<dbReference type="Pfam" id="PF01974">
    <property type="entry name" value="tRNA_int_endo"/>
    <property type="match status" value="1"/>
</dbReference>
<proteinExistence type="inferred from homology"/>
<dbReference type="PANTHER" id="PTHR21227:SF0">
    <property type="entry name" value="TRNA-SPLICING ENDONUCLEASE SUBUNIT SEN2"/>
    <property type="match status" value="1"/>
</dbReference>
<feature type="active site" evidence="4">
    <location>
        <position position="307"/>
    </location>
</feature>
<sequence length="360" mass="39252">MRATLDGDVVRAAGDARQRFHDARGYGRASGPDVTLARVEAAHLLYRGDLDAVSGMDFRSFFCDSVASEAGFAARFLVYADLRERGFYLAPAREGWPGSDERGARADGADEGNGSRDAGVDADILVFERGEKPGGPVAHRVRVVGEREELATGDLADCTLAVVDEESEVSYFACAAGGGFDGRTEYDLPDGLDADLLDDRVVCWSPPPALYERAFYGQPVSGRDDADVDALQLSLVEAADLAARGAVDLDADAVVERGRTVEGERFDRRLSVYRELRDRGVVPKTGYKFGADFRTYDAVESVAELPHSERLVRVVEPDHRFHPRELALDVRLAGGVRKRMVFALAGDDTNDYLTVERLTP</sequence>
<dbReference type="Gene3D" id="3.40.1170.20">
    <property type="entry name" value="tRNA intron endonuclease, N-terminal domain"/>
    <property type="match status" value="1"/>
</dbReference>
<comment type="catalytic activity">
    <reaction evidence="4">
        <text>pretRNA = a 3'-half-tRNA molecule with a 5'-OH end + a 5'-half-tRNA molecule with a 2',3'-cyclic phosphate end + an intron with a 2',3'-cyclic phosphate and a 5'-hydroxyl terminus.</text>
        <dbReference type="EC" id="4.6.1.16"/>
    </reaction>
</comment>
<dbReference type="SUPFAM" id="SSF55267">
    <property type="entry name" value="tRNA-intron endonuclease N-terminal domain-like"/>
    <property type="match status" value="2"/>
</dbReference>
<evidence type="ECO:0000259" key="7">
    <source>
        <dbReference type="Pfam" id="PF02778"/>
    </source>
</evidence>
<comment type="function">
    <text evidence="4">Endonuclease that removes tRNA introns. Cleaves pre-tRNA at the 5' and 3' splice sites to release the intron. The products are an intron and two tRNA half-molecules bearing 2',3' cyclic phosphate and 5'-OH termini. Recognizes a pseudosymmetric substrate in which 2 bulged loops of 3 bases are separated by a stem of 4 bp.</text>
</comment>
<dbReference type="CDD" id="cd22363">
    <property type="entry name" value="tRNA-intron_lyase_C"/>
    <property type="match status" value="1"/>
</dbReference>
<keyword evidence="8" id="KW-0378">Hydrolase</keyword>
<evidence type="ECO:0000256" key="3">
    <source>
        <dbReference type="ARBA" id="ARBA00024798"/>
    </source>
</evidence>
<evidence type="ECO:0000313" key="8">
    <source>
        <dbReference type="EMBL" id="SHH41765.1"/>
    </source>
</evidence>
<dbReference type="PANTHER" id="PTHR21227">
    <property type="entry name" value="TRNA-SPLICING ENDONUCLEASE SUBUNIT SEN2"/>
    <property type="match status" value="1"/>
</dbReference>
<evidence type="ECO:0000259" key="6">
    <source>
        <dbReference type="Pfam" id="PF01974"/>
    </source>
</evidence>
<keyword evidence="1 4" id="KW-0819">tRNA processing</keyword>
<evidence type="ECO:0000256" key="5">
    <source>
        <dbReference type="SAM" id="MobiDB-lite"/>
    </source>
</evidence>
<evidence type="ECO:0000256" key="1">
    <source>
        <dbReference type="ARBA" id="ARBA00022694"/>
    </source>
</evidence>
<dbReference type="InterPro" id="IPR006677">
    <property type="entry name" value="tRNA_intron_Endonuc_cat-like"/>
</dbReference>
<dbReference type="Pfam" id="PF02778">
    <property type="entry name" value="tRNA_int_endo_N"/>
    <property type="match status" value="2"/>
</dbReference>
<dbReference type="Proteomes" id="UP000184357">
    <property type="component" value="Unassembled WGS sequence"/>
</dbReference>
<dbReference type="GO" id="GO:0005737">
    <property type="term" value="C:cytoplasm"/>
    <property type="evidence" value="ECO:0007669"/>
    <property type="project" value="TreeGrafter"/>
</dbReference>
<dbReference type="AlphaFoldDB" id="A0A1M5STB8"/>
<dbReference type="SUPFAM" id="SSF53032">
    <property type="entry name" value="tRNA-intron endonuclease catalytic domain-like"/>
    <property type="match status" value="2"/>
</dbReference>
<dbReference type="GO" id="GO:0003676">
    <property type="term" value="F:nucleic acid binding"/>
    <property type="evidence" value="ECO:0007669"/>
    <property type="project" value="InterPro"/>
</dbReference>
<dbReference type="EMBL" id="FQWV01000007">
    <property type="protein sequence ID" value="SHH41765.1"/>
    <property type="molecule type" value="Genomic_DNA"/>
</dbReference>
<dbReference type="NCBIfam" id="TIGR00324">
    <property type="entry name" value="endA"/>
    <property type="match status" value="1"/>
</dbReference>
<dbReference type="RefSeq" id="WP_073310101.1">
    <property type="nucleotide sequence ID" value="NZ_FQWV01000007.1"/>
</dbReference>
<dbReference type="OrthoDB" id="46045at2157"/>
<dbReference type="InterPro" id="IPR006676">
    <property type="entry name" value="tRNA_splic"/>
</dbReference>
<feature type="region of interest" description="Disordered" evidence="5">
    <location>
        <begin position="96"/>
        <end position="117"/>
    </location>
</feature>
<dbReference type="HAMAP" id="MF_01834">
    <property type="entry name" value="EndA_long"/>
    <property type="match status" value="1"/>
</dbReference>
<comment type="similarity">
    <text evidence="4">Belongs to the tRNA-intron endonuclease family. Archaeal long subfamily.</text>
</comment>
<dbReference type="InterPro" id="IPR011856">
    <property type="entry name" value="tRNA_endonuc-like_dom_sf"/>
</dbReference>
<dbReference type="NCBIfam" id="NF006794">
    <property type="entry name" value="PRK09300.1-1"/>
    <property type="match status" value="1"/>
</dbReference>
<reference evidence="8 9" key="1">
    <citation type="submission" date="2016-11" db="EMBL/GenBank/DDBJ databases">
        <authorList>
            <person name="Jaros S."/>
            <person name="Januszkiewicz K."/>
            <person name="Wedrychowicz H."/>
        </authorList>
    </citation>
    <scope>NUCLEOTIDE SEQUENCE [LARGE SCALE GENOMIC DNA]</scope>
    <source>
        <strain evidence="8 9">DSM 9297</strain>
    </source>
</reference>
<feature type="active site" evidence="4">
    <location>
        <position position="338"/>
    </location>
</feature>
<feature type="domain" description="tRNA intron endonuclease N-terminal" evidence="7">
    <location>
        <begin position="1"/>
        <end position="62"/>
    </location>
</feature>
<keyword evidence="2 4" id="KW-0456">Lyase</keyword>
<protein>
    <recommendedName>
        <fullName evidence="4">tRNA-splicing endonuclease</fullName>
        <ecNumber evidence="4">4.6.1.16</ecNumber>
    </recommendedName>
    <alternativeName>
        <fullName evidence="4">tRNA-intron endonuclease</fullName>
    </alternativeName>
</protein>
<dbReference type="InterPro" id="IPR036167">
    <property type="entry name" value="tRNA_intron_Endo_cat-like_sf"/>
</dbReference>
<dbReference type="EC" id="4.6.1.16" evidence="4"/>
<dbReference type="Gene3D" id="3.40.1350.150">
    <property type="match status" value="1"/>
</dbReference>
<comment type="function">
    <text evidence="3">Endonuclease that removes tRNA introns. Cleaves pre-tRNA at the 5'- and 3'-splice sites to release the intron. The products are an intron and two tRNA half-molecules bearing 2',3' cyclic phosphate and 5'-OH termini. Recognizes a pseudosymmetric substrate in which 2 bulged loops of 3 bases are separated by a stem of 4 bp.</text>
</comment>
<evidence type="ECO:0000313" key="9">
    <source>
        <dbReference type="Proteomes" id="UP000184357"/>
    </source>
</evidence>
<dbReference type="STRING" id="43928.SAMN05443636_2512"/>
<comment type="subunit">
    <text evidence="4">Homodimer.</text>
</comment>
<dbReference type="GO" id="GO:0006388">
    <property type="term" value="P:tRNA splicing, via endonucleolytic cleavage and ligation"/>
    <property type="evidence" value="ECO:0007669"/>
    <property type="project" value="UniProtKB-UniRule"/>
</dbReference>
<keyword evidence="8" id="KW-0540">Nuclease</keyword>
<feature type="domain" description="tRNA intron endonuclease N-terminal" evidence="7">
    <location>
        <begin position="194"/>
        <end position="250"/>
    </location>
</feature>
<dbReference type="Gene3D" id="3.40.1350.10">
    <property type="match status" value="1"/>
</dbReference>
<evidence type="ECO:0000256" key="4">
    <source>
        <dbReference type="HAMAP-Rule" id="MF_01834"/>
    </source>
</evidence>
<gene>
    <name evidence="4" type="primary">endA</name>
    <name evidence="8" type="ORF">SAMN05443636_2512</name>
</gene>
<feature type="compositionally biased region" description="Basic and acidic residues" evidence="5">
    <location>
        <begin position="99"/>
        <end position="108"/>
    </location>
</feature>
<feature type="domain" description="tRNA intron endonuclease catalytic" evidence="6">
    <location>
        <begin position="266"/>
        <end position="348"/>
    </location>
</feature>
<organism evidence="8 9">
    <name type="scientific">Halobaculum gomorrense</name>
    <dbReference type="NCBI Taxonomy" id="43928"/>
    <lineage>
        <taxon>Archaea</taxon>
        <taxon>Methanobacteriati</taxon>
        <taxon>Methanobacteriota</taxon>
        <taxon>Stenosarchaea group</taxon>
        <taxon>Halobacteria</taxon>
        <taxon>Halobacteriales</taxon>
        <taxon>Haloferacaceae</taxon>
        <taxon>Halobaculum</taxon>
    </lineage>
</organism>
<name>A0A1M5STB8_9EURY</name>
<dbReference type="InterPro" id="IPR006678">
    <property type="entry name" value="tRNA_intron_Endonuc_N"/>
</dbReference>
<keyword evidence="8" id="KW-0255">Endonuclease</keyword>
<dbReference type="InterPro" id="IPR023516">
    <property type="entry name" value="tRNA_splic_arch_long"/>
</dbReference>
<dbReference type="GO" id="GO:0000213">
    <property type="term" value="F:tRNA-intron lyase activity"/>
    <property type="evidence" value="ECO:0007669"/>
    <property type="project" value="UniProtKB-UniRule"/>
</dbReference>
<accession>A0A1M5STB8</accession>
<evidence type="ECO:0000256" key="2">
    <source>
        <dbReference type="ARBA" id="ARBA00023239"/>
    </source>
</evidence>
<feature type="active site" evidence="4">
    <location>
        <position position="296"/>
    </location>
</feature>
<keyword evidence="9" id="KW-1185">Reference proteome</keyword>
<dbReference type="InterPro" id="IPR036740">
    <property type="entry name" value="tRNA_intron_Endonuc_N_sf"/>
</dbReference>